<sequence>MSVNEQRADRDAFFSFERVGDDLPYYRGGSDGLSPAGWLVVI</sequence>
<dbReference type="EMBL" id="AATQ01000007">
    <property type="protein sequence ID" value="EAU47305.1"/>
    <property type="molecule type" value="Genomic_DNA"/>
</dbReference>
<organism evidence="1 2">
    <name type="scientific">Salipiger bermudensis (strain DSM 26914 / JCM 13377 / KCTC 12554 / HTCC2601)</name>
    <name type="common">Pelagibaca bermudensis</name>
    <dbReference type="NCBI Taxonomy" id="314265"/>
    <lineage>
        <taxon>Bacteria</taxon>
        <taxon>Pseudomonadati</taxon>
        <taxon>Pseudomonadota</taxon>
        <taxon>Alphaproteobacteria</taxon>
        <taxon>Rhodobacterales</taxon>
        <taxon>Roseobacteraceae</taxon>
        <taxon>Salipiger</taxon>
    </lineage>
</organism>
<evidence type="ECO:0000313" key="2">
    <source>
        <dbReference type="Proteomes" id="UP000006230"/>
    </source>
</evidence>
<accession>Q0FT64</accession>
<proteinExistence type="predicted"/>
<dbReference type="Proteomes" id="UP000006230">
    <property type="component" value="Unassembled WGS sequence"/>
</dbReference>
<keyword evidence="2" id="KW-1185">Reference proteome</keyword>
<name>Q0FT64_SALBH</name>
<gene>
    <name evidence="1" type="ORF">R2601_20876</name>
</gene>
<evidence type="ECO:0000313" key="1">
    <source>
        <dbReference type="EMBL" id="EAU47305.1"/>
    </source>
</evidence>
<reference evidence="1 2" key="1">
    <citation type="journal article" date="2010" name="J. Bacteriol.">
        <title>Genome sequences of Pelagibaca bermudensis HTCC2601T and Maritimibacter alkaliphilus HTCC2654T, the type strains of two marine Roseobacter genera.</title>
        <authorList>
            <person name="Thrash J.C."/>
            <person name="Cho J.C."/>
            <person name="Ferriera S."/>
            <person name="Johnson J."/>
            <person name="Vergin K.L."/>
            <person name="Giovannoni S.J."/>
        </authorList>
    </citation>
    <scope>NUCLEOTIDE SEQUENCE [LARGE SCALE GENOMIC DNA]</scope>
    <source>
        <strain evidence="2">DSM 26914 / JCM 13377 / KCTC 12554 / HTCC2601</strain>
    </source>
</reference>
<dbReference type="HOGENOM" id="CLU_3255416_0_0_5"/>
<dbReference type="STRING" id="314265.R2601_20876"/>
<protein>
    <submittedName>
        <fullName evidence="1">Uncharacterized protein</fullName>
    </submittedName>
</protein>
<dbReference type="AlphaFoldDB" id="Q0FT64"/>
<comment type="caution">
    <text evidence="1">The sequence shown here is derived from an EMBL/GenBank/DDBJ whole genome shotgun (WGS) entry which is preliminary data.</text>
</comment>